<name>A0A1I3Z205_9BACL</name>
<organism evidence="1 2">
    <name type="scientific">Brevibacillus centrosporus</name>
    <dbReference type="NCBI Taxonomy" id="54910"/>
    <lineage>
        <taxon>Bacteria</taxon>
        <taxon>Bacillati</taxon>
        <taxon>Bacillota</taxon>
        <taxon>Bacilli</taxon>
        <taxon>Bacillales</taxon>
        <taxon>Paenibacillaceae</taxon>
        <taxon>Brevibacillus</taxon>
    </lineage>
</organism>
<gene>
    <name evidence="1" type="ORF">SAMN05518846_112111</name>
</gene>
<dbReference type="AlphaFoldDB" id="A0A1I3Z205"/>
<dbReference type="Proteomes" id="UP000198915">
    <property type="component" value="Unassembled WGS sequence"/>
</dbReference>
<accession>A0A1I3Z205</accession>
<evidence type="ECO:0000313" key="2">
    <source>
        <dbReference type="Proteomes" id="UP000198915"/>
    </source>
</evidence>
<dbReference type="RefSeq" id="WP_092272276.1">
    <property type="nucleotide sequence ID" value="NZ_BJOE01000009.1"/>
</dbReference>
<proteinExistence type="predicted"/>
<evidence type="ECO:0000313" key="1">
    <source>
        <dbReference type="EMBL" id="SFK37536.1"/>
    </source>
</evidence>
<keyword evidence="2" id="KW-1185">Reference proteome</keyword>
<dbReference type="EMBL" id="FORT01000012">
    <property type="protein sequence ID" value="SFK37536.1"/>
    <property type="molecule type" value="Genomic_DNA"/>
</dbReference>
<sequence>MYVRPRLLWWLVPIFLSLFFVGIALGKLGSESDMKGGRVMEQGAGAGYDPVTLSMLLDQLTKDEERSFIVYVKDQALNGRYQQEQFELSGEIGGHQLEIARNGEPQVNVQIDGQKQDSASLPYALYTPHEHAAVIKSVIQSVAPQPMQDPSGQGWKGYRLSLPPREVTSLLSLWLGPSFPVSEMTPELTKGIGVTYQLWYEPATGTIQQMDIEMQIKTAAGEKRDQLRFRL</sequence>
<reference evidence="2" key="1">
    <citation type="submission" date="2016-10" db="EMBL/GenBank/DDBJ databases">
        <authorList>
            <person name="Varghese N."/>
            <person name="Submissions S."/>
        </authorList>
    </citation>
    <scope>NUCLEOTIDE SEQUENCE [LARGE SCALE GENOMIC DNA]</scope>
    <source>
        <strain evidence="2">OK042</strain>
    </source>
</reference>
<dbReference type="STRING" id="1884381.SAMN05518846_112111"/>
<protein>
    <submittedName>
        <fullName evidence="1">Uncharacterized protein</fullName>
    </submittedName>
</protein>